<dbReference type="OrthoDB" id="10321478at2759"/>
<organism evidence="2 3">
    <name type="scientific">Ceraceosorus guamensis</name>
    <dbReference type="NCBI Taxonomy" id="1522189"/>
    <lineage>
        <taxon>Eukaryota</taxon>
        <taxon>Fungi</taxon>
        <taxon>Dikarya</taxon>
        <taxon>Basidiomycota</taxon>
        <taxon>Ustilaginomycotina</taxon>
        <taxon>Exobasidiomycetes</taxon>
        <taxon>Ceraceosorales</taxon>
        <taxon>Ceraceosoraceae</taxon>
        <taxon>Ceraceosorus</taxon>
    </lineage>
</organism>
<dbReference type="RefSeq" id="XP_025369717.1">
    <property type="nucleotide sequence ID" value="XM_025510177.1"/>
</dbReference>
<protein>
    <submittedName>
        <fullName evidence="2">Uncharacterized protein</fullName>
    </submittedName>
</protein>
<feature type="compositionally biased region" description="Polar residues" evidence="1">
    <location>
        <begin position="482"/>
        <end position="504"/>
    </location>
</feature>
<feature type="region of interest" description="Disordered" evidence="1">
    <location>
        <begin position="1234"/>
        <end position="1363"/>
    </location>
</feature>
<feature type="region of interest" description="Disordered" evidence="1">
    <location>
        <begin position="458"/>
        <end position="541"/>
    </location>
</feature>
<reference evidence="2 3" key="1">
    <citation type="journal article" date="2018" name="Mol. Biol. Evol.">
        <title>Broad Genomic Sampling Reveals a Smut Pathogenic Ancestry of the Fungal Clade Ustilaginomycotina.</title>
        <authorList>
            <person name="Kijpornyongpan T."/>
            <person name="Mondo S.J."/>
            <person name="Barry K."/>
            <person name="Sandor L."/>
            <person name="Lee J."/>
            <person name="Lipzen A."/>
            <person name="Pangilinan J."/>
            <person name="LaButti K."/>
            <person name="Hainaut M."/>
            <person name="Henrissat B."/>
            <person name="Grigoriev I.V."/>
            <person name="Spatafora J.W."/>
            <person name="Aime M.C."/>
        </authorList>
    </citation>
    <scope>NUCLEOTIDE SEQUENCE [LARGE SCALE GENOMIC DNA]</scope>
    <source>
        <strain evidence="2 3">MCA 4658</strain>
    </source>
</reference>
<feature type="compositionally biased region" description="Polar residues" evidence="1">
    <location>
        <begin position="1318"/>
        <end position="1327"/>
    </location>
</feature>
<feature type="compositionally biased region" description="Low complexity" evidence="1">
    <location>
        <begin position="1254"/>
        <end position="1267"/>
    </location>
</feature>
<keyword evidence="3" id="KW-1185">Reference proteome</keyword>
<dbReference type="GeneID" id="37032047"/>
<name>A0A316VY21_9BASI</name>
<dbReference type="InParanoid" id="A0A316VY21"/>
<dbReference type="EMBL" id="KZ819378">
    <property type="protein sequence ID" value="PWN42557.1"/>
    <property type="molecule type" value="Genomic_DNA"/>
</dbReference>
<evidence type="ECO:0000256" key="1">
    <source>
        <dbReference type="SAM" id="MobiDB-lite"/>
    </source>
</evidence>
<feature type="compositionally biased region" description="Polar residues" evidence="1">
    <location>
        <begin position="824"/>
        <end position="840"/>
    </location>
</feature>
<feature type="compositionally biased region" description="Low complexity" evidence="1">
    <location>
        <begin position="1298"/>
        <end position="1309"/>
    </location>
</feature>
<feature type="region of interest" description="Disordered" evidence="1">
    <location>
        <begin position="783"/>
        <end position="864"/>
    </location>
</feature>
<feature type="region of interest" description="Disordered" evidence="1">
    <location>
        <begin position="324"/>
        <end position="411"/>
    </location>
</feature>
<proteinExistence type="predicted"/>
<feature type="compositionally biased region" description="Basic and acidic residues" evidence="1">
    <location>
        <begin position="1058"/>
        <end position="1068"/>
    </location>
</feature>
<feature type="region of interest" description="Disordered" evidence="1">
    <location>
        <begin position="59"/>
        <end position="90"/>
    </location>
</feature>
<feature type="compositionally biased region" description="Low complexity" evidence="1">
    <location>
        <begin position="1336"/>
        <end position="1353"/>
    </location>
</feature>
<feature type="compositionally biased region" description="Polar residues" evidence="1">
    <location>
        <begin position="800"/>
        <end position="811"/>
    </location>
</feature>
<sequence length="1389" mass="147656">MQEAHSPTRTGVKVAWSDNTRSQGPFNLVASSLAGPKIRNASHRKLSVSLDSVRARGAPVEFPGSFPPTPHDPPHSARDASVAAQPETSWSDRHRYPSLLAEMFTAGSDTLESSAAPASHALESSHEDFLNGSLGSRRMTSRHGASQDQQGNTLSIGQASDPRLITPTKVAKSPSVPRGRQAQLMPKDEIMPTSRHLLAETDAPSTGTSELARFLMSTGPQDHGRLARHGAGADDGLPPLASPAGHWKSGRLMSKLSSRLNVEGKFKSNKALASSAGGSPIDDASNSSAASTEAQNAISREFDAQLNSANLIKKVLPNGTSFFTTEGHRAPASKANLDSRASGRSILRSDPPTPSVRTGSKRDSYLQRKPPPSMIPRVTVQHEEGSSASLQSLHGRISKGQSPTEGRSAPLERLRSIHSVTKRSLSLAGASARASGLLGLHVDESAEGGEDAIEQLTEKVTTPRHAMLSSLSPSRSDDVNIIRQSARNPPKQLRNQASHSTSILADSSTSDSNIATSSTRDTLQKHVPRRRMSLPKRLSGPESALPYLPKYFSASGQGFFERRKGRSDRQRYDSHEDVGPLLSQDVAPLARHRVSNDTALKPGARDSSTGSLPTGSLGIVQDARWRTGSLPPSSASFRSLQVGRSSTGAPIIADAKHGAGTSNQRSRYRRSIISLPTRDRAQSFAEESTLPYMDPLRSQDSIREDSRVRIAKDATAAVQEFSRLKSVQPLRQPLTQSHAVLSGASRKLQLGAAAATAPHSDPALHISNSTQILTPQNQLSAETLSESLATSTPMAAVSEPATSNVTGNLSTRADPAHRSEADGGSQTIVGDLQTSKVSNLQKHHSESRLRPRSGPPSPPSDSVADTLRQLEGCEEEMQPLQPSASGPSGPYGSAALRGDGAKKQSATADLAFKSRTSMIVDGLPLLNVDDMATSRFSCTSSEDAVSLHEEMDSSDPAAVEYTTGKKMSLYRESVKNSDSRKCAEILEQPVPASPDSWVIENEIPSRPVVDSTGRAPSAPQDSQGSHAHPDPVEVLNDGRQSKSRPTSPADTDMSCTVRPDRNDTSRDFSRVLGSCVGAASRASDSGSLEMSDGVDGSPTGQARDHIAGSRLSYSGLSSRSNASSLYTALQQARNDALLAESTARASSVRSRQLAKRCVTVLERVAEVCALSSDVKHAADPNRTRAAWGVETYDQAQRLVKDLLSFIEEIPTNHREVAARRGVDGTALVMHAQRVSTSQATLIRSKGPMRDTGDSAQQRQRSTSASSSGLSIKTANEVLPPCPTLPHSSPESPSTPFKSSVSATSSPMSSTFAMRPLSLSRTSRSDLFSPTRKAKESSGSASTRSTSSTTSRAGQIPSGLPGTLNASRYVMAPEEAASWLHNLSPMPSPD</sequence>
<gene>
    <name evidence="2" type="ORF">IE81DRAFT_120995</name>
</gene>
<feature type="region of interest" description="Disordered" evidence="1">
    <location>
        <begin position="876"/>
        <end position="900"/>
    </location>
</feature>
<feature type="compositionally biased region" description="Polar residues" evidence="1">
    <location>
        <begin position="1285"/>
        <end position="1297"/>
    </location>
</feature>
<feature type="region of interest" description="Disordered" evidence="1">
    <location>
        <begin position="129"/>
        <end position="192"/>
    </location>
</feature>
<feature type="compositionally biased region" description="Polar residues" evidence="1">
    <location>
        <begin position="783"/>
        <end position="793"/>
    </location>
</feature>
<feature type="compositionally biased region" description="Polar residues" evidence="1">
    <location>
        <begin position="284"/>
        <end position="293"/>
    </location>
</feature>
<accession>A0A316VY21</accession>
<feature type="compositionally biased region" description="Low complexity" evidence="1">
    <location>
        <begin position="505"/>
        <end position="519"/>
    </location>
</feature>
<feature type="region of interest" description="Disordered" evidence="1">
    <location>
        <begin position="270"/>
        <end position="293"/>
    </location>
</feature>
<feature type="compositionally biased region" description="Low complexity" evidence="1">
    <location>
        <begin position="882"/>
        <end position="895"/>
    </location>
</feature>
<evidence type="ECO:0000313" key="3">
    <source>
        <dbReference type="Proteomes" id="UP000245783"/>
    </source>
</evidence>
<feature type="compositionally biased region" description="Polar residues" evidence="1">
    <location>
        <begin position="143"/>
        <end position="158"/>
    </location>
</feature>
<feature type="region of interest" description="Disordered" evidence="1">
    <location>
        <begin position="1081"/>
        <end position="1104"/>
    </location>
</feature>
<feature type="region of interest" description="Disordered" evidence="1">
    <location>
        <begin position="1007"/>
        <end position="1068"/>
    </location>
</feature>
<evidence type="ECO:0000313" key="2">
    <source>
        <dbReference type="EMBL" id="PWN42557.1"/>
    </source>
</evidence>
<feature type="region of interest" description="Disordered" evidence="1">
    <location>
        <begin position="1"/>
        <end position="21"/>
    </location>
</feature>
<dbReference type="Proteomes" id="UP000245783">
    <property type="component" value="Unassembled WGS sequence"/>
</dbReference>